<comment type="caution">
    <text evidence="1">The sequence shown here is derived from an EMBL/GenBank/DDBJ whole genome shotgun (WGS) entry which is preliminary data.</text>
</comment>
<protein>
    <submittedName>
        <fullName evidence="1">Uncharacterized protein</fullName>
    </submittedName>
</protein>
<dbReference type="EMBL" id="BLIY01000008">
    <property type="protein sequence ID" value="GFE53918.1"/>
    <property type="molecule type" value="Genomic_DNA"/>
</dbReference>
<dbReference type="OrthoDB" id="367114at2759"/>
<organism evidence="1 2">
    <name type="scientific">Babesia ovis</name>
    <dbReference type="NCBI Taxonomy" id="5869"/>
    <lineage>
        <taxon>Eukaryota</taxon>
        <taxon>Sar</taxon>
        <taxon>Alveolata</taxon>
        <taxon>Apicomplexa</taxon>
        <taxon>Aconoidasida</taxon>
        <taxon>Piroplasmida</taxon>
        <taxon>Babesiidae</taxon>
        <taxon>Babesia</taxon>
    </lineage>
</organism>
<proteinExistence type="predicted"/>
<accession>A0A9W5T9V3</accession>
<evidence type="ECO:0000313" key="2">
    <source>
        <dbReference type="Proteomes" id="UP001057455"/>
    </source>
</evidence>
<gene>
    <name evidence="1" type="ORF">BaOVIS_013220</name>
</gene>
<sequence>MERQNTFSTSHRSGFARLAALVLGVTLIANLNTGNVVAKGTKNVVDKAVKQQVPKEVKSVSGTKFSQSPNDSDSIKVTLGKPFKQSKEVTISPNDMPTVEKHMKMILDKITNYSPRFDDQKQFQEVVQKLKNITSIELPCDVAKEILDYDYAYFLYIGALTKISLTVQYLWKLFLDAGFRPQPGKLWGMKSNPYRDFLHYLDRAVRQG</sequence>
<dbReference type="AlphaFoldDB" id="A0A9W5T9V3"/>
<name>A0A9W5T9V3_BABOV</name>
<keyword evidence="2" id="KW-1185">Reference proteome</keyword>
<evidence type="ECO:0000313" key="1">
    <source>
        <dbReference type="EMBL" id="GFE53918.1"/>
    </source>
</evidence>
<reference evidence="1" key="1">
    <citation type="submission" date="2019-12" db="EMBL/GenBank/DDBJ databases">
        <title>Genome sequence of Babesia ovis.</title>
        <authorList>
            <person name="Yamagishi J."/>
            <person name="Sevinc F."/>
            <person name="Xuan X."/>
        </authorList>
    </citation>
    <scope>NUCLEOTIDE SEQUENCE</scope>
    <source>
        <strain evidence="1">Selcuk</strain>
    </source>
</reference>
<dbReference type="Proteomes" id="UP001057455">
    <property type="component" value="Unassembled WGS sequence"/>
</dbReference>